<dbReference type="PANTHER" id="PTHR43772:SF2">
    <property type="entry name" value="PUTATIVE (AFU_ORTHOLOGUE AFUA_2G04480)-RELATED"/>
    <property type="match status" value="1"/>
</dbReference>
<dbReference type="SUPFAM" id="SSF75005">
    <property type="entry name" value="Arabinanase/levansucrase/invertase"/>
    <property type="match status" value="1"/>
</dbReference>
<dbReference type="Proteomes" id="UP000317624">
    <property type="component" value="Unassembled WGS sequence"/>
</dbReference>
<evidence type="ECO:0000256" key="6">
    <source>
        <dbReference type="PIRSR" id="PIRSR606710-2"/>
    </source>
</evidence>
<dbReference type="InterPro" id="IPR052176">
    <property type="entry name" value="Glycosyl_Hydrlase_43_Enz"/>
</dbReference>
<dbReference type="EMBL" id="VMRJ01000002">
    <property type="protein sequence ID" value="TVT41572.1"/>
    <property type="molecule type" value="Genomic_DNA"/>
</dbReference>
<keyword evidence="2" id="KW-0624">Polysaccharide degradation</keyword>
<dbReference type="Pfam" id="PF04616">
    <property type="entry name" value="Glyco_hydro_43"/>
    <property type="match status" value="1"/>
</dbReference>
<evidence type="ECO:0000256" key="8">
    <source>
        <dbReference type="SAM" id="MobiDB-lite"/>
    </source>
</evidence>
<dbReference type="InterPro" id="IPR023296">
    <property type="entry name" value="Glyco_hydro_beta-prop_sf"/>
</dbReference>
<keyword evidence="5 7" id="KW-0326">Glycosidase</keyword>
<comment type="caution">
    <text evidence="9">The sequence shown here is derived from an EMBL/GenBank/DDBJ whole genome shotgun (WGS) entry which is preliminary data.</text>
</comment>
<dbReference type="Gene3D" id="2.115.10.20">
    <property type="entry name" value="Glycosyl hydrolase domain, family 43"/>
    <property type="match status" value="1"/>
</dbReference>
<feature type="region of interest" description="Disordered" evidence="8">
    <location>
        <begin position="345"/>
        <end position="368"/>
    </location>
</feature>
<evidence type="ECO:0000256" key="7">
    <source>
        <dbReference type="RuleBase" id="RU361187"/>
    </source>
</evidence>
<protein>
    <submittedName>
        <fullName evidence="9">Family 43 glycosylhydrolase</fullName>
    </submittedName>
</protein>
<dbReference type="OrthoDB" id="9758923at2"/>
<feature type="site" description="Important for catalytic activity, responsible for pKa modulation of the active site Glu and correct orientation of both the proton donor and substrate" evidence="6">
    <location>
        <position position="188"/>
    </location>
</feature>
<evidence type="ECO:0000313" key="9">
    <source>
        <dbReference type="EMBL" id="TVT41572.1"/>
    </source>
</evidence>
<keyword evidence="4" id="KW-0119">Carbohydrate metabolism</keyword>
<keyword evidence="10" id="KW-1185">Reference proteome</keyword>
<keyword evidence="2" id="KW-0858">Xylan degradation</keyword>
<organism evidence="9 10">
    <name type="scientific">Hymenobacter setariae</name>
    <dbReference type="NCBI Taxonomy" id="2594794"/>
    <lineage>
        <taxon>Bacteria</taxon>
        <taxon>Pseudomonadati</taxon>
        <taxon>Bacteroidota</taxon>
        <taxon>Cytophagia</taxon>
        <taxon>Cytophagales</taxon>
        <taxon>Hymenobacteraceae</taxon>
        <taxon>Hymenobacter</taxon>
    </lineage>
</organism>
<evidence type="ECO:0000256" key="4">
    <source>
        <dbReference type="ARBA" id="ARBA00023277"/>
    </source>
</evidence>
<dbReference type="GO" id="GO:0004553">
    <property type="term" value="F:hydrolase activity, hydrolyzing O-glycosyl compounds"/>
    <property type="evidence" value="ECO:0007669"/>
    <property type="project" value="InterPro"/>
</dbReference>
<accession>A0A558BYK8</accession>
<name>A0A558BYK8_9BACT</name>
<feature type="compositionally biased region" description="Pro residues" evidence="8">
    <location>
        <begin position="350"/>
        <end position="361"/>
    </location>
</feature>
<evidence type="ECO:0000256" key="3">
    <source>
        <dbReference type="ARBA" id="ARBA00022801"/>
    </source>
</evidence>
<evidence type="ECO:0000256" key="1">
    <source>
        <dbReference type="ARBA" id="ARBA00009865"/>
    </source>
</evidence>
<dbReference type="PANTHER" id="PTHR43772">
    <property type="entry name" value="ENDO-1,4-BETA-XYLANASE"/>
    <property type="match status" value="1"/>
</dbReference>
<evidence type="ECO:0000256" key="2">
    <source>
        <dbReference type="ARBA" id="ARBA00022651"/>
    </source>
</evidence>
<comment type="similarity">
    <text evidence="1 7">Belongs to the glycosyl hydrolase 43 family.</text>
</comment>
<reference evidence="9 10" key="1">
    <citation type="submission" date="2019-07" db="EMBL/GenBank/DDBJ databases">
        <title>Hymenobacter sp. straun FUR1 Genome sequencing and assembly.</title>
        <authorList>
            <person name="Chhetri G."/>
        </authorList>
    </citation>
    <scope>NUCLEOTIDE SEQUENCE [LARGE SCALE GENOMIC DNA]</scope>
    <source>
        <strain evidence="9 10">Fur1</strain>
    </source>
</reference>
<dbReference type="GO" id="GO:0045493">
    <property type="term" value="P:xylan catabolic process"/>
    <property type="evidence" value="ECO:0007669"/>
    <property type="project" value="UniProtKB-KW"/>
</dbReference>
<evidence type="ECO:0000256" key="5">
    <source>
        <dbReference type="ARBA" id="ARBA00023295"/>
    </source>
</evidence>
<evidence type="ECO:0000313" key="10">
    <source>
        <dbReference type="Proteomes" id="UP000317624"/>
    </source>
</evidence>
<gene>
    <name evidence="9" type="ORF">FNT36_09050</name>
</gene>
<proteinExistence type="inferred from homology"/>
<dbReference type="AlphaFoldDB" id="A0A558BYK8"/>
<keyword evidence="3 7" id="KW-0378">Hydrolase</keyword>
<sequence length="559" mass="60514">MPLPVAQRRAVYPTFYFISVPKQFLSAALFVALGQAAFAPCSYGQAAAKPGENPIIRDVFTADPAPLVYKDKLYLYVGHDEAKEGQMFNMNDWLCYSTTDMKHWTAHGPIMNVRDFKWATKDAWASQVVARNGKFYFYAAVQEGAPANAKAIGVAVSDSPTGPFVDARGSALISDKTTPGPNGWDDIDPTVFVDDDGTAWLAWGNPNCYLAKLKPNMTELDGPIQRKEVPNYTEGPWLHKRGNLYYLTYAAFAHQGMSEKMCYATAPKVTGPWTYRGILTDQAKNSYTIHPGIVEFKKQSYFFYHNATLTLPTGESGALGRRSVCVEYLYYNPDGTIQPITQTVAGVSGPPSPSRPAPPASAPATSAPGVSVVQNLLPRPAQWPGAPLLSTMSNPANTALDNISFNHDKGGTSLGQTFRVPADGKLTRIDLFGGDGLGTDTKQSVTLALYDLGTQENPAYTPGTNLLGGGKGLAIAYTPQPAGLLQFDFAGANQVPLQAGHTYAFELQGLEKSAPLFWRASRQEAYPAGGAYFNRLPLRLNDKPGYDFGLAVYTTANPN</sequence>
<dbReference type="CDD" id="cd18618">
    <property type="entry name" value="GH43_Xsa43E-like"/>
    <property type="match status" value="1"/>
</dbReference>
<dbReference type="InterPro" id="IPR006710">
    <property type="entry name" value="Glyco_hydro_43"/>
</dbReference>